<feature type="binding site" evidence="7">
    <location>
        <position position="101"/>
    </location>
    <ligand>
        <name>Mg(2+)</name>
        <dbReference type="ChEBI" id="CHEBI:18420"/>
        <label>1</label>
    </ligand>
</feature>
<feature type="binding site" evidence="7">
    <location>
        <position position="69"/>
    </location>
    <ligand>
        <name>Mg(2+)</name>
        <dbReference type="ChEBI" id="CHEBI:18420"/>
        <label>1</label>
    </ligand>
</feature>
<evidence type="ECO:0000256" key="3">
    <source>
        <dbReference type="ARBA" id="ARBA00022723"/>
    </source>
</evidence>
<dbReference type="GO" id="GO:0005737">
    <property type="term" value="C:cytoplasm"/>
    <property type="evidence" value="ECO:0007669"/>
    <property type="project" value="UniProtKB-SubCell"/>
</dbReference>
<dbReference type="NCBIfam" id="NF002317">
    <property type="entry name" value="PRK01250.1"/>
    <property type="match status" value="1"/>
</dbReference>
<gene>
    <name evidence="7 8" type="primary">ppa</name>
    <name evidence="8" type="ORF">BN3087_570018</name>
</gene>
<keyword evidence="4 7" id="KW-0378">Hydrolase</keyword>
<dbReference type="FunFam" id="3.90.80.10:FF:000003">
    <property type="entry name" value="Inorganic pyrophosphatase"/>
    <property type="match status" value="1"/>
</dbReference>
<dbReference type="InterPro" id="IPR036649">
    <property type="entry name" value="Pyrophosphatase_sf"/>
</dbReference>
<evidence type="ECO:0000256" key="7">
    <source>
        <dbReference type="HAMAP-Rule" id="MF_00209"/>
    </source>
</evidence>
<dbReference type="GO" id="GO:0006796">
    <property type="term" value="P:phosphate-containing compound metabolic process"/>
    <property type="evidence" value="ECO:0007669"/>
    <property type="project" value="InterPro"/>
</dbReference>
<comment type="similarity">
    <text evidence="7">Belongs to the PPase family.</text>
</comment>
<comment type="subcellular location">
    <subcellularLocation>
        <location evidence="7">Cytoplasm</location>
    </subcellularLocation>
</comment>
<proteinExistence type="inferred from homology"/>
<comment type="cofactor">
    <cofactor evidence="1 7">
        <name>Mg(2+)</name>
        <dbReference type="ChEBI" id="CHEBI:18420"/>
    </cofactor>
</comment>
<feature type="binding site" evidence="7">
    <location>
        <position position="28"/>
    </location>
    <ligand>
        <name>substrate</name>
    </ligand>
</feature>
<feature type="binding site" evidence="7">
    <location>
        <position position="64"/>
    </location>
    <ligand>
        <name>Mg(2+)</name>
        <dbReference type="ChEBI" id="CHEBI:18420"/>
        <label>1</label>
    </ligand>
</feature>
<name>A0A0S4XPP0_9BACT</name>
<dbReference type="GO" id="GO:0004427">
    <property type="term" value="F:inorganic diphosphate phosphatase activity"/>
    <property type="evidence" value="ECO:0007669"/>
    <property type="project" value="UniProtKB-UniRule"/>
</dbReference>
<dbReference type="Gene3D" id="3.90.80.10">
    <property type="entry name" value="Inorganic pyrophosphatase"/>
    <property type="match status" value="1"/>
</dbReference>
<dbReference type="HAMAP" id="MF_00209">
    <property type="entry name" value="Inorganic_PPase"/>
    <property type="match status" value="1"/>
</dbReference>
<evidence type="ECO:0000256" key="1">
    <source>
        <dbReference type="ARBA" id="ARBA00001946"/>
    </source>
</evidence>
<evidence type="ECO:0000313" key="8">
    <source>
        <dbReference type="EMBL" id="CUV66046.1"/>
    </source>
</evidence>
<evidence type="ECO:0000256" key="4">
    <source>
        <dbReference type="ARBA" id="ARBA00022801"/>
    </source>
</evidence>
<evidence type="ECO:0000256" key="5">
    <source>
        <dbReference type="ARBA" id="ARBA00022842"/>
    </source>
</evidence>
<dbReference type="InterPro" id="IPR008162">
    <property type="entry name" value="Pyrophosphatase"/>
</dbReference>
<protein>
    <recommendedName>
        <fullName evidence="7">Inorganic pyrophosphatase</fullName>
        <ecNumber evidence="7">3.6.1.1</ecNumber>
    </recommendedName>
    <alternativeName>
        <fullName evidence="7">Pyrophosphate phospho-hydrolase</fullName>
        <shortName evidence="7">PPase</shortName>
    </alternativeName>
</protein>
<keyword evidence="3 7" id="KW-0479">Metal-binding</keyword>
<dbReference type="EMBL" id="FAXN01000059">
    <property type="protein sequence ID" value="CUV66046.1"/>
    <property type="molecule type" value="Genomic_DNA"/>
</dbReference>
<keyword evidence="2 7" id="KW-0963">Cytoplasm</keyword>
<dbReference type="GO" id="GO:0000287">
    <property type="term" value="F:magnesium ion binding"/>
    <property type="evidence" value="ECO:0007669"/>
    <property type="project" value="UniProtKB-UniRule"/>
</dbReference>
<dbReference type="EC" id="3.6.1.1" evidence="7"/>
<feature type="binding site" evidence="7">
    <location>
        <position position="69"/>
    </location>
    <ligand>
        <name>Mg(2+)</name>
        <dbReference type="ChEBI" id="CHEBI:18420"/>
        <label>2</label>
    </ligand>
</feature>
<keyword evidence="5 7" id="KW-0460">Magnesium</keyword>
<feature type="binding site" evidence="7">
    <location>
        <position position="54"/>
    </location>
    <ligand>
        <name>substrate</name>
    </ligand>
</feature>
<sequence length="172" mass="19211">MNIDKIGYGKNPDEVNAIIEVPLNSNIKYELDKESGVVMVDRVLYSAMHYPANYGFVPNTLSDDEDPADVLVLCDYVLQAGSVIKCRLVGVLLTEDEKGGDEKLLAVPSSKIDPTYDNIQDLNDIPVHTQNRIKNFFETYKALEPNKWVKVTGFKGKAEATAILEKAIKNYK</sequence>
<dbReference type="PANTHER" id="PTHR10286">
    <property type="entry name" value="INORGANIC PYROPHOSPHATASE"/>
    <property type="match status" value="1"/>
</dbReference>
<dbReference type="Pfam" id="PF00719">
    <property type="entry name" value="Pyrophosphatase"/>
    <property type="match status" value="1"/>
</dbReference>
<dbReference type="SUPFAM" id="SSF50324">
    <property type="entry name" value="Inorganic pyrophosphatase"/>
    <property type="match status" value="1"/>
</dbReference>
<comment type="catalytic activity">
    <reaction evidence="6 7">
        <text>diphosphate + H2O = 2 phosphate + H(+)</text>
        <dbReference type="Rhea" id="RHEA:24576"/>
        <dbReference type="ChEBI" id="CHEBI:15377"/>
        <dbReference type="ChEBI" id="CHEBI:15378"/>
        <dbReference type="ChEBI" id="CHEBI:33019"/>
        <dbReference type="ChEBI" id="CHEBI:43474"/>
        <dbReference type="EC" id="3.6.1.1"/>
    </reaction>
</comment>
<comment type="function">
    <text evidence="7">Catalyzes the hydrolysis of inorganic pyrophosphate (PPi) forming two phosphate ions.</text>
</comment>
<evidence type="ECO:0000256" key="6">
    <source>
        <dbReference type="ARBA" id="ARBA00047820"/>
    </source>
</evidence>
<feature type="binding site" evidence="7">
    <location>
        <position position="42"/>
    </location>
    <ligand>
        <name>substrate</name>
    </ligand>
</feature>
<comment type="subunit">
    <text evidence="7">Homohexamer.</text>
</comment>
<dbReference type="AlphaFoldDB" id="A0A0S4XPP0"/>
<accession>A0A0S4XPP0</accession>
<feature type="binding site" evidence="7">
    <location>
        <position position="140"/>
    </location>
    <ligand>
        <name>substrate</name>
    </ligand>
</feature>
<dbReference type="CDD" id="cd00412">
    <property type="entry name" value="pyrophosphatase"/>
    <property type="match status" value="1"/>
</dbReference>
<organism evidence="8">
    <name type="scientific">Sulfurovum sp. enrichment culture clone C5</name>
    <dbReference type="NCBI Taxonomy" id="497650"/>
    <lineage>
        <taxon>Bacteria</taxon>
        <taxon>Pseudomonadati</taxon>
        <taxon>Campylobacterota</taxon>
        <taxon>Epsilonproteobacteria</taxon>
        <taxon>Campylobacterales</taxon>
        <taxon>Sulfurovaceae</taxon>
        <taxon>Sulfurovum</taxon>
        <taxon>environmental samples</taxon>
    </lineage>
</organism>
<reference evidence="8" key="1">
    <citation type="submission" date="2015-11" db="EMBL/GenBank/DDBJ databases">
        <authorList>
            <person name="Zhang Y."/>
            <person name="Guo Z."/>
        </authorList>
    </citation>
    <scope>NUCLEOTIDE SEQUENCE</scope>
    <source>
        <strain evidence="8">BN30871</strain>
    </source>
</reference>
<evidence type="ECO:0000256" key="2">
    <source>
        <dbReference type="ARBA" id="ARBA00022490"/>
    </source>
</evidence>